<gene>
    <name evidence="2" type="ORF">GUJ93_ZPchr0010g9677</name>
</gene>
<name>A0A8J5WE56_ZIZPA</name>
<evidence type="ECO:0000313" key="2">
    <source>
        <dbReference type="EMBL" id="KAG8088175.1"/>
    </source>
</evidence>
<feature type="region of interest" description="Disordered" evidence="1">
    <location>
        <begin position="50"/>
        <end position="104"/>
    </location>
</feature>
<reference evidence="2" key="1">
    <citation type="journal article" date="2021" name="bioRxiv">
        <title>Whole Genome Assembly and Annotation of Northern Wild Rice, Zizania palustris L., Supports a Whole Genome Duplication in the Zizania Genus.</title>
        <authorList>
            <person name="Haas M."/>
            <person name="Kono T."/>
            <person name="Macchietto M."/>
            <person name="Millas R."/>
            <person name="McGilp L."/>
            <person name="Shao M."/>
            <person name="Duquette J."/>
            <person name="Hirsch C.N."/>
            <person name="Kimball J."/>
        </authorList>
    </citation>
    <scope>NUCLEOTIDE SEQUENCE</scope>
    <source>
        <tissue evidence="2">Fresh leaf tissue</tissue>
    </source>
</reference>
<reference evidence="2" key="2">
    <citation type="submission" date="2021-02" db="EMBL/GenBank/DDBJ databases">
        <authorList>
            <person name="Kimball J.A."/>
            <person name="Haas M.W."/>
            <person name="Macchietto M."/>
            <person name="Kono T."/>
            <person name="Duquette J."/>
            <person name="Shao M."/>
        </authorList>
    </citation>
    <scope>NUCLEOTIDE SEQUENCE</scope>
    <source>
        <tissue evidence="2">Fresh leaf tissue</tissue>
    </source>
</reference>
<proteinExistence type="predicted"/>
<dbReference type="Proteomes" id="UP000729402">
    <property type="component" value="Unassembled WGS sequence"/>
</dbReference>
<sequence length="104" mass="10709">MEIIEALAERSAVTRVPGLPRHRPPGASRLPPGVVCLPPGAVPAASLNRRIPSRHPQSALAPRESHLPPAASRVPPSAGRRAAGRLPPSGLPAASRLGASRLPV</sequence>
<evidence type="ECO:0000313" key="3">
    <source>
        <dbReference type="Proteomes" id="UP000729402"/>
    </source>
</evidence>
<keyword evidence="3" id="KW-1185">Reference proteome</keyword>
<evidence type="ECO:0000256" key="1">
    <source>
        <dbReference type="SAM" id="MobiDB-lite"/>
    </source>
</evidence>
<accession>A0A8J5WE56</accession>
<dbReference type="EMBL" id="JAAALK010000082">
    <property type="protein sequence ID" value="KAG8088175.1"/>
    <property type="molecule type" value="Genomic_DNA"/>
</dbReference>
<organism evidence="2 3">
    <name type="scientific">Zizania palustris</name>
    <name type="common">Northern wild rice</name>
    <dbReference type="NCBI Taxonomy" id="103762"/>
    <lineage>
        <taxon>Eukaryota</taxon>
        <taxon>Viridiplantae</taxon>
        <taxon>Streptophyta</taxon>
        <taxon>Embryophyta</taxon>
        <taxon>Tracheophyta</taxon>
        <taxon>Spermatophyta</taxon>
        <taxon>Magnoliopsida</taxon>
        <taxon>Liliopsida</taxon>
        <taxon>Poales</taxon>
        <taxon>Poaceae</taxon>
        <taxon>BOP clade</taxon>
        <taxon>Oryzoideae</taxon>
        <taxon>Oryzeae</taxon>
        <taxon>Zizaniinae</taxon>
        <taxon>Zizania</taxon>
    </lineage>
</organism>
<comment type="caution">
    <text evidence="2">The sequence shown here is derived from an EMBL/GenBank/DDBJ whole genome shotgun (WGS) entry which is preliminary data.</text>
</comment>
<dbReference type="AlphaFoldDB" id="A0A8J5WE56"/>
<protein>
    <submittedName>
        <fullName evidence="2">Uncharacterized protein</fullName>
    </submittedName>
</protein>